<accession>A0ABS5BPG8</accession>
<reference evidence="1 2" key="1">
    <citation type="submission" date="2021-04" db="EMBL/GenBank/DDBJ databases">
        <authorList>
            <person name="Ivanova A."/>
        </authorList>
    </citation>
    <scope>NUCLEOTIDE SEQUENCE [LARGE SCALE GENOMIC DNA]</scope>
    <source>
        <strain evidence="1 2">G18</strain>
    </source>
</reference>
<gene>
    <name evidence="1" type="ORF">J8F10_08650</name>
</gene>
<evidence type="ECO:0000313" key="1">
    <source>
        <dbReference type="EMBL" id="MBP3955347.1"/>
    </source>
</evidence>
<evidence type="ECO:0000313" key="2">
    <source>
        <dbReference type="Proteomes" id="UP000676565"/>
    </source>
</evidence>
<name>A0ABS5BPG8_9BACT</name>
<keyword evidence="2" id="KW-1185">Reference proteome</keyword>
<comment type="caution">
    <text evidence="1">The sequence shown here is derived from an EMBL/GenBank/DDBJ whole genome shotgun (WGS) entry which is preliminary data.</text>
</comment>
<protein>
    <recommendedName>
        <fullName evidence="3">Transposase</fullName>
    </recommendedName>
</protein>
<dbReference type="EMBL" id="JAGKQQ010000001">
    <property type="protein sequence ID" value="MBP3955347.1"/>
    <property type="molecule type" value="Genomic_DNA"/>
</dbReference>
<evidence type="ECO:0008006" key="3">
    <source>
        <dbReference type="Google" id="ProtNLM"/>
    </source>
</evidence>
<dbReference type="Proteomes" id="UP000676565">
    <property type="component" value="Unassembled WGS sequence"/>
</dbReference>
<organism evidence="1 2">
    <name type="scientific">Gemmata palustris</name>
    <dbReference type="NCBI Taxonomy" id="2822762"/>
    <lineage>
        <taxon>Bacteria</taxon>
        <taxon>Pseudomonadati</taxon>
        <taxon>Planctomycetota</taxon>
        <taxon>Planctomycetia</taxon>
        <taxon>Gemmatales</taxon>
        <taxon>Gemmataceae</taxon>
        <taxon>Gemmata</taxon>
    </lineage>
</organism>
<sequence>MSVPKVFPQDYIDFLIATPKGYSVRRQLGYNRANPTRRPTMRLPVCSRVEPDPDTLWAEARTQVRRDDGVLVVDDSTLDKPYARAIELVTRHWSGKHHAVVRGST</sequence>
<proteinExistence type="predicted"/>